<reference evidence="2" key="2">
    <citation type="submission" date="2019-09" db="EMBL/GenBank/DDBJ databases">
        <authorList>
            <consortium name="NCBI Pathogen Detection Project"/>
        </authorList>
    </citation>
    <scope>NUCLEOTIDE SEQUENCE</scope>
    <source>
        <strain evidence="2">AUSMDU00005748</strain>
    </source>
</reference>
<feature type="transmembrane region" description="Helical" evidence="1">
    <location>
        <begin position="46"/>
        <end position="65"/>
    </location>
</feature>
<feature type="transmembrane region" description="Helical" evidence="1">
    <location>
        <begin position="198"/>
        <end position="225"/>
    </location>
</feature>
<dbReference type="GO" id="GO:0005886">
    <property type="term" value="C:plasma membrane"/>
    <property type="evidence" value="ECO:0007669"/>
    <property type="project" value="TreeGrafter"/>
</dbReference>
<feature type="transmembrane region" description="Helical" evidence="1">
    <location>
        <begin position="320"/>
        <end position="339"/>
    </location>
</feature>
<dbReference type="NCBIfam" id="TIGR00843">
    <property type="entry name" value="benE"/>
    <property type="match status" value="1"/>
</dbReference>
<dbReference type="AlphaFoldDB" id="A0AAD3URL3"/>
<dbReference type="PANTHER" id="PTHR30199">
    <property type="entry name" value="MFS FAMILY TRANSPORTER, PREDICTED SUBSTRATE BENZOATE"/>
    <property type="match status" value="1"/>
</dbReference>
<feature type="transmembrane region" description="Helical" evidence="1">
    <location>
        <begin position="158"/>
        <end position="186"/>
    </location>
</feature>
<organism evidence="2 3">
    <name type="scientific">Klebsiella oxytoca</name>
    <dbReference type="NCBI Taxonomy" id="571"/>
    <lineage>
        <taxon>Bacteria</taxon>
        <taxon>Pseudomonadati</taxon>
        <taxon>Pseudomonadota</taxon>
        <taxon>Gammaproteobacteria</taxon>
        <taxon>Enterobacterales</taxon>
        <taxon>Enterobacteriaceae</taxon>
        <taxon>Klebsiella/Raoultella group</taxon>
        <taxon>Klebsiella</taxon>
    </lineage>
</organism>
<gene>
    <name evidence="2" type="primary">benE</name>
    <name evidence="2" type="ORF">F6W21_21145</name>
</gene>
<dbReference type="EMBL" id="DACXIC010000030">
    <property type="protein sequence ID" value="HAU4358836.1"/>
    <property type="molecule type" value="Genomic_DNA"/>
</dbReference>
<feature type="transmembrane region" description="Helical" evidence="1">
    <location>
        <begin position="351"/>
        <end position="384"/>
    </location>
</feature>
<feature type="transmembrane region" description="Helical" evidence="1">
    <location>
        <begin position="245"/>
        <end position="278"/>
    </location>
</feature>
<proteinExistence type="predicted"/>
<feature type="transmembrane region" description="Helical" evidence="1">
    <location>
        <begin position="290"/>
        <end position="314"/>
    </location>
</feature>
<sequence>MFMRSFTLPFPTLLAGFVAVLVGYASSAAIIWQAAAAAGADASQIAGWMTALGLGMGVSTLALTLWRKVPILTAWSTPGAALLVSGLHGVTLAQAIGVFIFANGLIVLCGVTGLFARLMKIIPHSLAAAMLAGILLRFGMQAFSSLQGNLLLCGSMLAAWLICKVCLPRFAVVAALLAGSAVAALSGDVTGSQISWRFVAPAFIAPEFTPALLLSVGVPFFLVTMASQNAPGFATLQASGYRVPASSLIVATGGLALLLSPFGVYSICIAAITAAICQSPEAHPDPQKRWLAAAAAGVFYLLAGIFGGSITSLMSALPAAWIQMLAGLALLGTIGGSLFQALNHERERDAAVVTFLVTASGVELAGIGSAFWGLVLGGVSYVLLSALRRA</sequence>
<evidence type="ECO:0000256" key="1">
    <source>
        <dbReference type="SAM" id="Phobius"/>
    </source>
</evidence>
<accession>A0AAD3URL3</accession>
<name>A0AAD3URL3_KLEOX</name>
<dbReference type="GO" id="GO:0042925">
    <property type="term" value="F:benzoate transmembrane transporter activity"/>
    <property type="evidence" value="ECO:0007669"/>
    <property type="project" value="InterPro"/>
</dbReference>
<protein>
    <submittedName>
        <fullName evidence="2">Benzoate/H(+) symporter BenE family transporter</fullName>
    </submittedName>
</protein>
<dbReference type="Pfam" id="PF03594">
    <property type="entry name" value="BenE"/>
    <property type="match status" value="1"/>
</dbReference>
<reference evidence="2" key="1">
    <citation type="journal article" date="2018" name="Genome Biol.">
        <title>SKESA: strategic k-mer extension for scrupulous assemblies.</title>
        <authorList>
            <person name="Souvorov A."/>
            <person name="Agarwala R."/>
            <person name="Lipman D.J."/>
        </authorList>
    </citation>
    <scope>NUCLEOTIDE SEQUENCE</scope>
    <source>
        <strain evidence="2">AUSMDU00005748</strain>
    </source>
</reference>
<comment type="caution">
    <text evidence="2">The sequence shown here is derived from an EMBL/GenBank/DDBJ whole genome shotgun (WGS) entry which is preliminary data.</text>
</comment>
<evidence type="ECO:0000313" key="3">
    <source>
        <dbReference type="Proteomes" id="UP000868497"/>
    </source>
</evidence>
<feature type="transmembrane region" description="Helical" evidence="1">
    <location>
        <begin position="126"/>
        <end position="146"/>
    </location>
</feature>
<evidence type="ECO:0000313" key="2">
    <source>
        <dbReference type="EMBL" id="HAU4358836.1"/>
    </source>
</evidence>
<dbReference type="InterPro" id="IPR004711">
    <property type="entry name" value="Benzoate_Transporter"/>
</dbReference>
<keyword evidence="1" id="KW-0812">Transmembrane</keyword>
<keyword evidence="1" id="KW-0472">Membrane</keyword>
<dbReference type="PANTHER" id="PTHR30199:SF0">
    <property type="entry name" value="INNER MEMBRANE PROTEIN YDCO"/>
    <property type="match status" value="1"/>
</dbReference>
<dbReference type="Proteomes" id="UP000868497">
    <property type="component" value="Unassembled WGS sequence"/>
</dbReference>
<keyword evidence="1" id="KW-1133">Transmembrane helix</keyword>
<feature type="transmembrane region" description="Helical" evidence="1">
    <location>
        <begin position="96"/>
        <end position="119"/>
    </location>
</feature>